<dbReference type="Proteomes" id="UP000297910">
    <property type="component" value="Unassembled WGS sequence"/>
</dbReference>
<protein>
    <submittedName>
        <fullName evidence="1">Uncharacterized protein</fullName>
    </submittedName>
</protein>
<gene>
    <name evidence="1" type="ORF">BPAE_0861g00010</name>
</gene>
<reference evidence="1 2" key="1">
    <citation type="submission" date="2017-12" db="EMBL/GenBank/DDBJ databases">
        <title>Comparative genomics of Botrytis spp.</title>
        <authorList>
            <person name="Valero-Jimenez C.A."/>
            <person name="Tapia P."/>
            <person name="Veloso J."/>
            <person name="Silva-Moreno E."/>
            <person name="Staats M."/>
            <person name="Valdes J.H."/>
            <person name="Van Kan J.A.L."/>
        </authorList>
    </citation>
    <scope>NUCLEOTIDE SEQUENCE [LARGE SCALE GENOMIC DNA]</scope>
    <source>
        <strain evidence="1 2">Bp0003</strain>
    </source>
</reference>
<evidence type="ECO:0000313" key="2">
    <source>
        <dbReference type="Proteomes" id="UP000297910"/>
    </source>
</evidence>
<comment type="caution">
    <text evidence="1">The sequence shown here is derived from an EMBL/GenBank/DDBJ whole genome shotgun (WGS) entry which is preliminary data.</text>
</comment>
<keyword evidence="2" id="KW-1185">Reference proteome</keyword>
<sequence>MWAQYRAIRLHVNDIILKVFHSEIEPSNPDTKFRKDIIRLNMEKLALDFCASLPFVLGWVELGGTGMKMIRKGRRNAIKASTASLFCWPLTVSTMVSEIPEQHRSYLKSSLRDVSEIVDDRVFETIAHL</sequence>
<name>A0A4Z1EKV4_9HELO</name>
<evidence type="ECO:0000313" key="1">
    <source>
        <dbReference type="EMBL" id="TGO12150.1"/>
    </source>
</evidence>
<accession>A0A4Z1EKV4</accession>
<organism evidence="1 2">
    <name type="scientific">Botrytis paeoniae</name>
    <dbReference type="NCBI Taxonomy" id="278948"/>
    <lineage>
        <taxon>Eukaryota</taxon>
        <taxon>Fungi</taxon>
        <taxon>Dikarya</taxon>
        <taxon>Ascomycota</taxon>
        <taxon>Pezizomycotina</taxon>
        <taxon>Leotiomycetes</taxon>
        <taxon>Helotiales</taxon>
        <taxon>Sclerotiniaceae</taxon>
        <taxon>Botrytis</taxon>
    </lineage>
</organism>
<dbReference type="EMBL" id="PQXI01000858">
    <property type="protein sequence ID" value="TGO12150.1"/>
    <property type="molecule type" value="Genomic_DNA"/>
</dbReference>
<dbReference type="AlphaFoldDB" id="A0A4Z1EKV4"/>
<proteinExistence type="predicted"/>